<keyword evidence="2" id="KW-0333">Golgi apparatus</keyword>
<organism evidence="5 6">
    <name type="scientific">Streptomyces pathocidini</name>
    <dbReference type="NCBI Taxonomy" id="1650571"/>
    <lineage>
        <taxon>Bacteria</taxon>
        <taxon>Bacillati</taxon>
        <taxon>Actinomycetota</taxon>
        <taxon>Actinomycetes</taxon>
        <taxon>Kitasatosporales</taxon>
        <taxon>Streptomycetaceae</taxon>
        <taxon>Streptomyces</taxon>
    </lineage>
</organism>
<comment type="caution">
    <text evidence="5">The sequence shown here is derived from an EMBL/GenBank/DDBJ whole genome shotgun (WGS) entry which is preliminary data.</text>
</comment>
<name>A0ABW7UQ63_9ACTN</name>
<comment type="subcellular location">
    <subcellularLocation>
        <location evidence="1">Golgi apparatus membrane</location>
        <topology evidence="1">Peripheral membrane protein</topology>
        <orientation evidence="1">Cytoplasmic side</orientation>
    </subcellularLocation>
</comment>
<evidence type="ECO:0000313" key="6">
    <source>
        <dbReference type="Proteomes" id="UP001611548"/>
    </source>
</evidence>
<reference evidence="5 6" key="1">
    <citation type="submission" date="2024-10" db="EMBL/GenBank/DDBJ databases">
        <title>The Natural Products Discovery Center: Release of the First 8490 Sequenced Strains for Exploring Actinobacteria Biosynthetic Diversity.</title>
        <authorList>
            <person name="Kalkreuter E."/>
            <person name="Kautsar S.A."/>
            <person name="Yang D."/>
            <person name="Bader C.D."/>
            <person name="Teijaro C.N."/>
            <person name="Fluegel L."/>
            <person name="Davis C.M."/>
            <person name="Simpson J.R."/>
            <person name="Lauterbach L."/>
            <person name="Steele A.D."/>
            <person name="Gui C."/>
            <person name="Meng S."/>
            <person name="Li G."/>
            <person name="Viehrig K."/>
            <person name="Ye F."/>
            <person name="Su P."/>
            <person name="Kiefer A.F."/>
            <person name="Nichols A."/>
            <person name="Cepeda A.J."/>
            <person name="Yan W."/>
            <person name="Fan B."/>
            <person name="Jiang Y."/>
            <person name="Adhikari A."/>
            <person name="Zheng C.-J."/>
            <person name="Schuster L."/>
            <person name="Cowan T.M."/>
            <person name="Smanski M.J."/>
            <person name="Chevrette M.G."/>
            <person name="De Carvalho L.P.S."/>
            <person name="Shen B."/>
        </authorList>
    </citation>
    <scope>NUCLEOTIDE SEQUENCE [LARGE SCALE GENOMIC DNA]</scope>
    <source>
        <strain evidence="5 6">NPDC020327</strain>
    </source>
</reference>
<dbReference type="Pfam" id="PF05719">
    <property type="entry name" value="GPP34"/>
    <property type="match status" value="1"/>
</dbReference>
<keyword evidence="3" id="KW-0446">Lipid-binding</keyword>
<keyword evidence="4" id="KW-0472">Membrane</keyword>
<evidence type="ECO:0000313" key="5">
    <source>
        <dbReference type="EMBL" id="MFI1964775.1"/>
    </source>
</evidence>
<protein>
    <submittedName>
        <fullName evidence="5">GPP34 family phosphoprotein</fullName>
    </submittedName>
</protein>
<dbReference type="RefSeq" id="WP_055473945.1">
    <property type="nucleotide sequence ID" value="NZ_JBIRWE010000004.1"/>
</dbReference>
<evidence type="ECO:0000256" key="3">
    <source>
        <dbReference type="ARBA" id="ARBA00023121"/>
    </source>
</evidence>
<dbReference type="EMBL" id="JBIRWE010000004">
    <property type="protein sequence ID" value="MFI1964775.1"/>
    <property type="molecule type" value="Genomic_DNA"/>
</dbReference>
<dbReference type="InterPro" id="IPR008628">
    <property type="entry name" value="GPP34-like"/>
</dbReference>
<evidence type="ECO:0000256" key="2">
    <source>
        <dbReference type="ARBA" id="ARBA00023034"/>
    </source>
</evidence>
<dbReference type="InterPro" id="IPR038261">
    <property type="entry name" value="GPP34-like_sf"/>
</dbReference>
<dbReference type="Gene3D" id="1.10.3630.10">
    <property type="entry name" value="yeast vps74-n-term truncation variant domain like"/>
    <property type="match status" value="1"/>
</dbReference>
<evidence type="ECO:0000256" key="4">
    <source>
        <dbReference type="ARBA" id="ARBA00023136"/>
    </source>
</evidence>
<proteinExistence type="predicted"/>
<keyword evidence="6" id="KW-1185">Reference proteome</keyword>
<sequence length="202" mass="21936">MTAARDLLHVAMDTADHGPVERGDLSLALAGAEMIDLLGAEAAGLEDDRVVPGHRPTGADPLLEEAAASLVRETPQESVGDWLWRRGRNLSAAYTNALEEEGQFTRRRHRGRPFQTGELVPVDTPAHREAVERWTSGEPVLDALTAALGIRGKETAASPDVENDAVATVLAAVNDALLELEAYKQRRAVEQAAFDNIWRGDW</sequence>
<accession>A0ABW7UQ63</accession>
<gene>
    <name evidence="5" type="ORF">ACH429_11750</name>
</gene>
<dbReference type="Proteomes" id="UP001611548">
    <property type="component" value="Unassembled WGS sequence"/>
</dbReference>
<evidence type="ECO:0000256" key="1">
    <source>
        <dbReference type="ARBA" id="ARBA00004255"/>
    </source>
</evidence>